<evidence type="ECO:0000256" key="2">
    <source>
        <dbReference type="SAM" id="Phobius"/>
    </source>
</evidence>
<evidence type="ECO:0000313" key="3">
    <source>
        <dbReference type="EMBL" id="SAK11603.1"/>
    </source>
</evidence>
<gene>
    <name evidence="3" type="ORF">UA18_00234</name>
</gene>
<comment type="caution">
    <text evidence="3">The sequence shown here is derived from an EMBL/GenBank/DDBJ whole genome shotgun (WGS) entry which is preliminary data.</text>
</comment>
<evidence type="ECO:0000256" key="1">
    <source>
        <dbReference type="SAM" id="MobiDB-lite"/>
    </source>
</evidence>
<dbReference type="Proteomes" id="UP000196218">
    <property type="component" value="Unassembled WGS sequence"/>
</dbReference>
<dbReference type="PANTHER" id="PTHR34219">
    <property type="entry name" value="IRON-REGULATED INNER MEMBRANE PROTEIN-RELATED"/>
    <property type="match status" value="1"/>
</dbReference>
<proteinExistence type="predicted"/>
<dbReference type="Pfam" id="PF03929">
    <property type="entry name" value="PepSY_TM"/>
    <property type="match status" value="1"/>
</dbReference>
<protein>
    <submittedName>
        <fullName evidence="3">PepSY-associated TM helix domain-containing protein</fullName>
    </submittedName>
</protein>
<feature type="region of interest" description="Disordered" evidence="1">
    <location>
        <begin position="1"/>
        <end position="39"/>
    </location>
</feature>
<reference evidence="3 4" key="1">
    <citation type="submission" date="2016-04" db="EMBL/GenBank/DDBJ databases">
        <authorList>
            <person name="Peeters C."/>
        </authorList>
    </citation>
    <scope>NUCLEOTIDE SEQUENCE [LARGE SCALE GENOMIC DNA]</scope>
    <source>
        <strain evidence="3">LMG 29311</strain>
    </source>
</reference>
<keyword evidence="2" id="KW-0812">Transmembrane</keyword>
<evidence type="ECO:0000313" key="4">
    <source>
        <dbReference type="Proteomes" id="UP000196218"/>
    </source>
</evidence>
<feature type="compositionally biased region" description="Polar residues" evidence="1">
    <location>
        <begin position="28"/>
        <end position="39"/>
    </location>
</feature>
<dbReference type="AlphaFoldDB" id="A0ABD7LGC0"/>
<feature type="transmembrane region" description="Helical" evidence="2">
    <location>
        <begin position="259"/>
        <end position="278"/>
    </location>
</feature>
<name>A0ABD7LGC0_9BURK</name>
<feature type="transmembrane region" description="Helical" evidence="2">
    <location>
        <begin position="411"/>
        <end position="432"/>
    </location>
</feature>
<sequence length="458" mass="49419">MPRKRASAPVSRRRKRPLRVRSFHDPQSVPSGLSSDSARSPSAVRAMNAFVRPLFVRLHRWFGLATALFLFVAGLTGALIAWDHELDAALNRDFYVARSGGKPLSPLALAERIEATDPRVQVTYLPLAVEPGHTLQAGVMARTDPATGQPYAIDFNQIAVDPATGAVQARREWGALSLARLDLIPFIYRLHYSLFLPVYGGVNFGFWVMGVVGIVWAFDSLIALVLAFPSMKSWRKSFAFRVRRGGYPLVFDLHRSGGVWVWGLLLVVAITSISMNLGNPVVRPLVSLFSPLSETPYTNPEHFPPAPPGSKVLARERIVELAGPAARDAGIAAPPGALLYAPAMNVYAVGFFEPGNDHGDAGLGNAWLYWDAVTGKPVAAQLPGRGSLGDLFMQAQFPLHSGRIAGVAGRVAVSVLGIVIAMLSVTGICIWVKKRSARVRAARGAARTTVPASSRPAR</sequence>
<keyword evidence="2" id="KW-1133">Transmembrane helix</keyword>
<feature type="compositionally biased region" description="Basic residues" evidence="1">
    <location>
        <begin position="1"/>
        <end position="21"/>
    </location>
</feature>
<dbReference type="PANTHER" id="PTHR34219:SF5">
    <property type="entry name" value="BLR4505 PROTEIN"/>
    <property type="match status" value="1"/>
</dbReference>
<dbReference type="InterPro" id="IPR005625">
    <property type="entry name" value="PepSY-ass_TM"/>
</dbReference>
<accession>A0ABD7LGC0</accession>
<dbReference type="EMBL" id="FKJW01000001">
    <property type="protein sequence ID" value="SAK11603.1"/>
    <property type="molecule type" value="Genomic_DNA"/>
</dbReference>
<feature type="transmembrane region" description="Helical" evidence="2">
    <location>
        <begin position="61"/>
        <end position="82"/>
    </location>
</feature>
<keyword evidence="2" id="KW-0472">Membrane</keyword>
<feature type="transmembrane region" description="Helical" evidence="2">
    <location>
        <begin position="204"/>
        <end position="228"/>
    </location>
</feature>
<organism evidence="3 4">
    <name type="scientific">Burkholderia multivorans</name>
    <dbReference type="NCBI Taxonomy" id="87883"/>
    <lineage>
        <taxon>Bacteria</taxon>
        <taxon>Pseudomonadati</taxon>
        <taxon>Pseudomonadota</taxon>
        <taxon>Betaproteobacteria</taxon>
        <taxon>Burkholderiales</taxon>
        <taxon>Burkholderiaceae</taxon>
        <taxon>Burkholderia</taxon>
        <taxon>Burkholderia cepacia complex</taxon>
    </lineage>
</organism>